<dbReference type="HOGENOM" id="CLU_756857_0_0_1"/>
<gene>
    <name evidence="1" type="ORF">SS1G_10110</name>
</gene>
<organism evidence="1 2">
    <name type="scientific">Sclerotinia sclerotiorum (strain ATCC 18683 / 1980 / Ss-1)</name>
    <name type="common">White mold</name>
    <name type="synonym">Whetzelinia sclerotiorum</name>
    <dbReference type="NCBI Taxonomy" id="665079"/>
    <lineage>
        <taxon>Eukaryota</taxon>
        <taxon>Fungi</taxon>
        <taxon>Dikarya</taxon>
        <taxon>Ascomycota</taxon>
        <taxon>Pezizomycotina</taxon>
        <taxon>Leotiomycetes</taxon>
        <taxon>Helotiales</taxon>
        <taxon>Sclerotiniaceae</taxon>
        <taxon>Sclerotinia</taxon>
    </lineage>
</organism>
<dbReference type="RefSeq" id="XP_001588563.1">
    <property type="nucleotide sequence ID" value="XM_001588513.1"/>
</dbReference>
<keyword evidence="2" id="KW-1185">Reference proteome</keyword>
<dbReference type="AlphaFoldDB" id="A7EXP5"/>
<dbReference type="EMBL" id="CH476635">
    <property type="protein sequence ID" value="EDN94237.1"/>
    <property type="molecule type" value="Genomic_DNA"/>
</dbReference>
<dbReference type="GeneID" id="5484747"/>
<dbReference type="InParanoid" id="A7EXP5"/>
<sequence length="366" mass="42065">MYDHEDRMEPERRSAAAFAKMRERSHYHPWLIVFDNMNSRSSLNTDTYVSRGSYGFIIITSRHPDLSRLGHSISIGNLDENEAINLLFNHTEHMNGMTDEDIRQACEICRLLSCLALAVARAGAYIKNRKLEFNAFTGVNEDRREEIMAYYPPTWTYRAPNPLNPKQKIPFPFLLYGGNLSIALVARWQMRSTTFFVSKLASSTGVAEELRRKVELSSKEHDPNLYRLSCRHLALALVRLHRYKEAKTILGHVKDHGGKMEKVFTAKLFPEEGNCDAFEAIEKEIYRDGLRKSGDTDFFALISQTNLAGYMERRKDIKGLWNYNGRISASLRRIIDFRLGKLMPLSSISTICLWTIDIAKKLISCL</sequence>
<dbReference type="SUPFAM" id="SSF52540">
    <property type="entry name" value="P-loop containing nucleoside triphosphate hydrolases"/>
    <property type="match status" value="1"/>
</dbReference>
<dbReference type="PANTHER" id="PTHR35205">
    <property type="entry name" value="NB-ARC AND TPR DOMAIN PROTEIN"/>
    <property type="match status" value="1"/>
</dbReference>
<dbReference type="KEGG" id="ssl:SS1G_10110"/>
<accession>A7EXP5</accession>
<evidence type="ECO:0000313" key="2">
    <source>
        <dbReference type="Proteomes" id="UP000001312"/>
    </source>
</evidence>
<dbReference type="Proteomes" id="UP000001312">
    <property type="component" value="Unassembled WGS sequence"/>
</dbReference>
<dbReference type="PANTHER" id="PTHR35205:SF1">
    <property type="entry name" value="ZU5 DOMAIN-CONTAINING PROTEIN"/>
    <property type="match status" value="1"/>
</dbReference>
<evidence type="ECO:0008006" key="3">
    <source>
        <dbReference type="Google" id="ProtNLM"/>
    </source>
</evidence>
<dbReference type="InterPro" id="IPR027417">
    <property type="entry name" value="P-loop_NTPase"/>
</dbReference>
<protein>
    <recommendedName>
        <fullName evidence="3">NB-ARC domain-containing protein</fullName>
    </recommendedName>
</protein>
<name>A7EXP5_SCLS1</name>
<reference evidence="2" key="1">
    <citation type="journal article" date="2011" name="PLoS Genet.">
        <title>Genomic analysis of the necrotrophic fungal pathogens Sclerotinia sclerotiorum and Botrytis cinerea.</title>
        <authorList>
            <person name="Amselem J."/>
            <person name="Cuomo C.A."/>
            <person name="van Kan J.A."/>
            <person name="Viaud M."/>
            <person name="Benito E.P."/>
            <person name="Couloux A."/>
            <person name="Coutinho P.M."/>
            <person name="de Vries R.P."/>
            <person name="Dyer P.S."/>
            <person name="Fillinger S."/>
            <person name="Fournier E."/>
            <person name="Gout L."/>
            <person name="Hahn M."/>
            <person name="Kohn L."/>
            <person name="Lapalu N."/>
            <person name="Plummer K.M."/>
            <person name="Pradier J.M."/>
            <person name="Quevillon E."/>
            <person name="Sharon A."/>
            <person name="Simon A."/>
            <person name="ten Have A."/>
            <person name="Tudzynski B."/>
            <person name="Tudzynski P."/>
            <person name="Wincker P."/>
            <person name="Andrew M."/>
            <person name="Anthouard V."/>
            <person name="Beever R.E."/>
            <person name="Beffa R."/>
            <person name="Benoit I."/>
            <person name="Bouzid O."/>
            <person name="Brault B."/>
            <person name="Chen Z."/>
            <person name="Choquer M."/>
            <person name="Collemare J."/>
            <person name="Cotton P."/>
            <person name="Danchin E.G."/>
            <person name="Da Silva C."/>
            <person name="Gautier A."/>
            <person name="Giraud C."/>
            <person name="Giraud T."/>
            <person name="Gonzalez C."/>
            <person name="Grossetete S."/>
            <person name="Guldener U."/>
            <person name="Henrissat B."/>
            <person name="Howlett B.J."/>
            <person name="Kodira C."/>
            <person name="Kretschmer M."/>
            <person name="Lappartient A."/>
            <person name="Leroch M."/>
            <person name="Levis C."/>
            <person name="Mauceli E."/>
            <person name="Neuveglise C."/>
            <person name="Oeser B."/>
            <person name="Pearson M."/>
            <person name="Poulain J."/>
            <person name="Poussereau N."/>
            <person name="Quesneville H."/>
            <person name="Rascle C."/>
            <person name="Schumacher J."/>
            <person name="Segurens B."/>
            <person name="Sexton A."/>
            <person name="Silva E."/>
            <person name="Sirven C."/>
            <person name="Soanes D.M."/>
            <person name="Talbot N.J."/>
            <person name="Templeton M."/>
            <person name="Yandava C."/>
            <person name="Yarden O."/>
            <person name="Zeng Q."/>
            <person name="Rollins J.A."/>
            <person name="Lebrun M.H."/>
            <person name="Dickman M."/>
        </authorList>
    </citation>
    <scope>NUCLEOTIDE SEQUENCE [LARGE SCALE GENOMIC DNA]</scope>
    <source>
        <strain evidence="2">ATCC 18683 / 1980 / Ss-1</strain>
    </source>
</reference>
<evidence type="ECO:0000313" key="1">
    <source>
        <dbReference type="EMBL" id="EDN94237.1"/>
    </source>
</evidence>
<proteinExistence type="predicted"/>